<feature type="transmembrane region" description="Helical" evidence="4">
    <location>
        <begin position="311"/>
        <end position="332"/>
    </location>
</feature>
<dbReference type="Pfam" id="PF00015">
    <property type="entry name" value="MCPsignal"/>
    <property type="match status" value="1"/>
</dbReference>
<protein>
    <submittedName>
        <fullName evidence="7">Methyl-accepting chemotaxis protein</fullName>
    </submittedName>
</protein>
<keyword evidence="8" id="KW-1185">Reference proteome</keyword>
<dbReference type="InterPro" id="IPR004089">
    <property type="entry name" value="MCPsignal_dom"/>
</dbReference>
<keyword evidence="4" id="KW-0812">Transmembrane</keyword>
<dbReference type="Gene3D" id="3.30.450.20">
    <property type="entry name" value="PAS domain"/>
    <property type="match status" value="2"/>
</dbReference>
<dbReference type="Gene3D" id="1.10.287.950">
    <property type="entry name" value="Methyl-accepting chemotaxis protein"/>
    <property type="match status" value="1"/>
</dbReference>
<dbReference type="SMART" id="SM00283">
    <property type="entry name" value="MA"/>
    <property type="match status" value="1"/>
</dbReference>
<evidence type="ECO:0000259" key="5">
    <source>
        <dbReference type="PROSITE" id="PS50111"/>
    </source>
</evidence>
<name>A0ABT5J1M6_9NEIS</name>
<dbReference type="CDD" id="cd11386">
    <property type="entry name" value="MCP_signal"/>
    <property type="match status" value="1"/>
</dbReference>
<dbReference type="CDD" id="cd12913">
    <property type="entry name" value="PDC1_MCP_like"/>
    <property type="match status" value="1"/>
</dbReference>
<dbReference type="SMART" id="SM00304">
    <property type="entry name" value="HAMP"/>
    <property type="match status" value="2"/>
</dbReference>
<dbReference type="Proteomes" id="UP001219956">
    <property type="component" value="Unassembled WGS sequence"/>
</dbReference>
<dbReference type="RefSeq" id="WP_272752981.1">
    <property type="nucleotide sequence ID" value="NZ_JAQQLF010000025.1"/>
</dbReference>
<feature type="transmembrane region" description="Helical" evidence="4">
    <location>
        <begin position="9"/>
        <end position="31"/>
    </location>
</feature>
<feature type="domain" description="Methyl-accepting transducer" evidence="5">
    <location>
        <begin position="387"/>
        <end position="623"/>
    </location>
</feature>
<keyword evidence="4" id="KW-0472">Membrane</keyword>
<comment type="caution">
    <text evidence="7">The sequence shown here is derived from an EMBL/GenBank/DDBJ whole genome shotgun (WGS) entry which is preliminary data.</text>
</comment>
<dbReference type="PANTHER" id="PTHR32089">
    <property type="entry name" value="METHYL-ACCEPTING CHEMOTAXIS PROTEIN MCPB"/>
    <property type="match status" value="1"/>
</dbReference>
<dbReference type="InterPro" id="IPR003660">
    <property type="entry name" value="HAMP_dom"/>
</dbReference>
<evidence type="ECO:0000256" key="3">
    <source>
        <dbReference type="PROSITE-ProRule" id="PRU00284"/>
    </source>
</evidence>
<proteinExistence type="inferred from homology"/>
<gene>
    <name evidence="7" type="ORF">PQU95_16255</name>
</gene>
<dbReference type="EMBL" id="JAQQLF010000025">
    <property type="protein sequence ID" value="MDC7718753.1"/>
    <property type="molecule type" value="Genomic_DNA"/>
</dbReference>
<feature type="domain" description="HAMP" evidence="6">
    <location>
        <begin position="328"/>
        <end position="382"/>
    </location>
</feature>
<accession>A0ABT5J1M6</accession>
<organism evidence="7 8">
    <name type="scientific">Vogesella aquatica</name>
    <dbReference type="NCBI Taxonomy" id="2984206"/>
    <lineage>
        <taxon>Bacteria</taxon>
        <taxon>Pseudomonadati</taxon>
        <taxon>Pseudomonadota</taxon>
        <taxon>Betaproteobacteria</taxon>
        <taxon>Neisseriales</taxon>
        <taxon>Chromobacteriaceae</taxon>
        <taxon>Vogesella</taxon>
    </lineage>
</organism>
<evidence type="ECO:0000256" key="1">
    <source>
        <dbReference type="ARBA" id="ARBA00023224"/>
    </source>
</evidence>
<evidence type="ECO:0000256" key="2">
    <source>
        <dbReference type="ARBA" id="ARBA00029447"/>
    </source>
</evidence>
<evidence type="ECO:0000313" key="7">
    <source>
        <dbReference type="EMBL" id="MDC7718753.1"/>
    </source>
</evidence>
<dbReference type="Pfam" id="PF00672">
    <property type="entry name" value="HAMP"/>
    <property type="match status" value="1"/>
</dbReference>
<dbReference type="PROSITE" id="PS50885">
    <property type="entry name" value="HAMP"/>
    <property type="match status" value="1"/>
</dbReference>
<keyword evidence="4" id="KW-1133">Transmembrane helix</keyword>
<reference evidence="7 8" key="1">
    <citation type="submission" date="2023-01" db="EMBL/GenBank/DDBJ databases">
        <title>Novel species of the genus Vogesella isolated from rivers.</title>
        <authorList>
            <person name="Lu H."/>
        </authorList>
    </citation>
    <scope>NUCLEOTIDE SEQUENCE [LARGE SCALE GENOMIC DNA]</scope>
    <source>
        <strain evidence="7 8">DC21W</strain>
    </source>
</reference>
<dbReference type="SUPFAM" id="SSF58104">
    <property type="entry name" value="Methyl-accepting chemotaxis protein (MCP) signaling domain"/>
    <property type="match status" value="1"/>
</dbReference>
<dbReference type="Pfam" id="PF22673">
    <property type="entry name" value="MCP-like_PDC_1"/>
    <property type="match status" value="1"/>
</dbReference>
<keyword evidence="1 3" id="KW-0807">Transducer</keyword>
<evidence type="ECO:0000256" key="4">
    <source>
        <dbReference type="SAM" id="Phobius"/>
    </source>
</evidence>
<evidence type="ECO:0000259" key="6">
    <source>
        <dbReference type="PROSITE" id="PS50885"/>
    </source>
</evidence>
<dbReference type="PROSITE" id="PS50111">
    <property type="entry name" value="CHEMOTAXIS_TRANSDUC_2"/>
    <property type="match status" value="1"/>
</dbReference>
<dbReference type="PANTHER" id="PTHR32089:SF112">
    <property type="entry name" value="LYSOZYME-LIKE PROTEIN-RELATED"/>
    <property type="match status" value="1"/>
</dbReference>
<comment type="similarity">
    <text evidence="2">Belongs to the methyl-accepting chemotaxis (MCP) protein family.</text>
</comment>
<sequence>MRLSIKTKLLLGAGLLVMVGFATIIGLNSWLTLKHAQNSVLAHARTQAQGEADKLRILLERGYTAVEALATGMQALPGSATPDMRSLASRQTRALLAQHPDAVGIFTLWEPNALDGRDSEMAGKPDNDAQGRAGVYWFRKDGKEDAVWGAEDIDSDEYYASPKSSKQPVMTEPYEDRDIKVLMATLSYPIVRDGQFLGVTGIDMGLGKLQALAAQVKPYGDGFMTIYSNSGMVLGSADQARVGKKDGSVPAEAMAAIRQGKAYEYTEQDTLHLIEPVNVGRTTQPWAVRISIPLASAFADTRAATLQTAGLSLLALLLILLALALLLGKLVAPLGRLQSALSELSGGDGDLTRQLHISGQDEIGASASAFNHFSQALRHMLLDVRERTGQVNQAVTALASETADISQHSSQQAQAATHTAGAVSQLSGSISRIAESARAAEQAARSAGDEAEQVADSVHSTASEIGRIADTIRGIGGVLDGLENRSEQISSIVQVIKDIAEQTNLLALNAAIEAARAGEQGRGFAVVADEVRKLAERTSSATVEIAASIRQVQEETAGAAGSMDDAIRQVENGVMLAERAAGSITQIRSHNLGVLDTVGHIAAATAEQSAASRSIASHIEAIHAMTADTDASLLHASGAVADLQRLAGELQSLLARFKL</sequence>
<dbReference type="CDD" id="cd06225">
    <property type="entry name" value="HAMP"/>
    <property type="match status" value="1"/>
</dbReference>
<evidence type="ECO:0000313" key="8">
    <source>
        <dbReference type="Proteomes" id="UP001219956"/>
    </source>
</evidence>